<feature type="compositionally biased region" description="Low complexity" evidence="1">
    <location>
        <begin position="73"/>
        <end position="84"/>
    </location>
</feature>
<dbReference type="Proteomes" id="UP000198211">
    <property type="component" value="Unassembled WGS sequence"/>
</dbReference>
<proteinExistence type="predicted"/>
<evidence type="ECO:0000313" key="3">
    <source>
        <dbReference type="Proteomes" id="UP000198211"/>
    </source>
</evidence>
<reference evidence="3" key="1">
    <citation type="submission" date="2017-03" db="EMBL/GenBank/DDBJ databases">
        <title>Phytopthora megakarya and P. palmivora, two closely related causual agents of cacao black pod achieved similar genome size and gene model numbers by different mechanisms.</title>
        <authorList>
            <person name="Ali S."/>
            <person name="Shao J."/>
            <person name="Larry D.J."/>
            <person name="Kronmiller B."/>
            <person name="Shen D."/>
            <person name="Strem M.D."/>
            <person name="Melnick R.L."/>
            <person name="Guiltinan M.J."/>
            <person name="Tyler B.M."/>
            <person name="Meinhardt L.W."/>
            <person name="Bailey B.A."/>
        </authorList>
    </citation>
    <scope>NUCLEOTIDE SEQUENCE [LARGE SCALE GENOMIC DNA]</scope>
    <source>
        <strain evidence="3">zdho120</strain>
    </source>
</reference>
<feature type="region of interest" description="Disordered" evidence="1">
    <location>
        <begin position="24"/>
        <end position="125"/>
    </location>
</feature>
<protein>
    <submittedName>
        <fullName evidence="2">Uncharacterized protein</fullName>
    </submittedName>
</protein>
<sequence length="153" mass="17113">MLELPSDMSLHPTFYVRCLKSYMQPKSSRGDDTTATSTSRQASLPSPGEGELVPTPQHGCLRWSERLRPRMPSAISAAASAQQSGQHERSQEPPRQRGATEDCDQPGVGHMMSVRHHGQQHNSVRGTIHREVDRIVDHTSPKTNRGPVRFRIR</sequence>
<dbReference type="EMBL" id="NBNE01001513">
    <property type="protein sequence ID" value="OWZ13689.1"/>
    <property type="molecule type" value="Genomic_DNA"/>
</dbReference>
<accession>A0A225W961</accession>
<comment type="caution">
    <text evidence="2">The sequence shown here is derived from an EMBL/GenBank/DDBJ whole genome shotgun (WGS) entry which is preliminary data.</text>
</comment>
<dbReference type="AlphaFoldDB" id="A0A225W961"/>
<name>A0A225W961_9STRA</name>
<gene>
    <name evidence="2" type="ORF">PHMEG_00012931</name>
</gene>
<organism evidence="2 3">
    <name type="scientific">Phytophthora megakarya</name>
    <dbReference type="NCBI Taxonomy" id="4795"/>
    <lineage>
        <taxon>Eukaryota</taxon>
        <taxon>Sar</taxon>
        <taxon>Stramenopiles</taxon>
        <taxon>Oomycota</taxon>
        <taxon>Peronosporomycetes</taxon>
        <taxon>Peronosporales</taxon>
        <taxon>Peronosporaceae</taxon>
        <taxon>Phytophthora</taxon>
    </lineage>
</organism>
<feature type="compositionally biased region" description="Polar residues" evidence="1">
    <location>
        <begin position="33"/>
        <end position="44"/>
    </location>
</feature>
<feature type="compositionally biased region" description="Basic and acidic residues" evidence="1">
    <location>
        <begin position="86"/>
        <end position="100"/>
    </location>
</feature>
<evidence type="ECO:0000256" key="1">
    <source>
        <dbReference type="SAM" id="MobiDB-lite"/>
    </source>
</evidence>
<evidence type="ECO:0000313" key="2">
    <source>
        <dbReference type="EMBL" id="OWZ13689.1"/>
    </source>
</evidence>
<keyword evidence="3" id="KW-1185">Reference proteome</keyword>